<evidence type="ECO:0000259" key="2">
    <source>
        <dbReference type="Pfam" id="PF00248"/>
    </source>
</evidence>
<dbReference type="PANTHER" id="PTHR43312">
    <property type="entry name" value="D-THREO-ALDOSE 1-DEHYDROGENASE"/>
    <property type="match status" value="1"/>
</dbReference>
<dbReference type="RefSeq" id="WP_171473556.1">
    <property type="nucleotide sequence ID" value="NZ_CP053452.2"/>
</dbReference>
<dbReference type="SUPFAM" id="SSF51430">
    <property type="entry name" value="NAD(P)-linked oxidoreductase"/>
    <property type="match status" value="1"/>
</dbReference>
<evidence type="ECO:0000256" key="1">
    <source>
        <dbReference type="SAM" id="MobiDB-lite"/>
    </source>
</evidence>
<name>A0A6M5YWN5_9BACT</name>
<reference evidence="4" key="1">
    <citation type="submission" date="2020-05" db="EMBL/GenBank/DDBJ databases">
        <title>Frigoriglobus tundricola gen. nov., sp. nov., a psychrotolerant cellulolytic planctomycete of the family Gemmataceae with two divergent copies of 16S rRNA gene.</title>
        <authorList>
            <person name="Kulichevskaya I.S."/>
            <person name="Ivanova A.A."/>
            <person name="Naumoff D.G."/>
            <person name="Beletsky A.V."/>
            <person name="Rijpstra W.I.C."/>
            <person name="Sinninghe Damste J.S."/>
            <person name="Mardanov A.V."/>
            <person name="Ravin N.V."/>
            <person name="Dedysh S.N."/>
        </authorList>
    </citation>
    <scope>NUCLEOTIDE SEQUENCE [LARGE SCALE GENOMIC DNA]</scope>
    <source>
        <strain evidence="4">PL17</strain>
    </source>
</reference>
<dbReference type="KEGG" id="ftj:FTUN_5936"/>
<organism evidence="3 4">
    <name type="scientific">Frigoriglobus tundricola</name>
    <dbReference type="NCBI Taxonomy" id="2774151"/>
    <lineage>
        <taxon>Bacteria</taxon>
        <taxon>Pseudomonadati</taxon>
        <taxon>Planctomycetota</taxon>
        <taxon>Planctomycetia</taxon>
        <taxon>Gemmatales</taxon>
        <taxon>Gemmataceae</taxon>
        <taxon>Frigoriglobus</taxon>
    </lineage>
</organism>
<feature type="domain" description="NADP-dependent oxidoreductase" evidence="2">
    <location>
        <begin position="36"/>
        <end position="229"/>
    </location>
</feature>
<proteinExistence type="predicted"/>
<dbReference type="InterPro" id="IPR036812">
    <property type="entry name" value="NAD(P)_OxRdtase_dom_sf"/>
</dbReference>
<feature type="region of interest" description="Disordered" evidence="1">
    <location>
        <begin position="1"/>
        <end position="21"/>
    </location>
</feature>
<dbReference type="InterPro" id="IPR023210">
    <property type="entry name" value="NADP_OxRdtase_dom"/>
</dbReference>
<dbReference type="Gene3D" id="3.20.20.100">
    <property type="entry name" value="NADP-dependent oxidoreductase domain"/>
    <property type="match status" value="1"/>
</dbReference>
<evidence type="ECO:0000313" key="4">
    <source>
        <dbReference type="Proteomes" id="UP000503447"/>
    </source>
</evidence>
<accession>A0A6M5YWN5</accession>
<dbReference type="Proteomes" id="UP000503447">
    <property type="component" value="Chromosome"/>
</dbReference>
<protein>
    <submittedName>
        <fullName evidence="3">Oxidoreductase, aldo/keto reductase family</fullName>
    </submittedName>
</protein>
<gene>
    <name evidence="3" type="ORF">FTUN_5936</name>
</gene>
<dbReference type="Pfam" id="PF00248">
    <property type="entry name" value="Aldo_ket_red"/>
    <property type="match status" value="1"/>
</dbReference>
<dbReference type="CDD" id="cd19100">
    <property type="entry name" value="AKR_unchar"/>
    <property type="match status" value="1"/>
</dbReference>
<sequence length="339" mass="37300">MSHDRRPDGPVPPPRGGEPLIPLRPFGTTKATVSALGLGGHHLGDVPSVEEAIRIVHAAIDGGITFFDNCWEYYNGRTENWLGRALTGKRDRVFLMTKVCTHGRGKDLARKMLDESLRRLGTDHLDLWQVHAVSYDNDPDLAYARGGVIEALEEAKKAGKTRFVGFTGHKDPAIHLKMLRLGYPFDSVQMPLNPFDAGFAPLSFEHRVLPELLKRGIAPLGMKAMGGTAAAIKRGVLTGEEALRYAMSLPVAVTICGMETMDVLKKNLKIAQGFQSLAAEAMDAIRKKCAALAADGRYEPYKVSLKYDNPETRQPHGFPVEPENKEMKEMFKEAGAKPK</sequence>
<dbReference type="EMBL" id="CP053452">
    <property type="protein sequence ID" value="QJW98348.1"/>
    <property type="molecule type" value="Genomic_DNA"/>
</dbReference>
<dbReference type="PANTHER" id="PTHR43312:SF1">
    <property type="entry name" value="NADP-DEPENDENT OXIDOREDUCTASE DOMAIN-CONTAINING PROTEIN"/>
    <property type="match status" value="1"/>
</dbReference>
<keyword evidence="4" id="KW-1185">Reference proteome</keyword>
<evidence type="ECO:0000313" key="3">
    <source>
        <dbReference type="EMBL" id="QJW98348.1"/>
    </source>
</evidence>
<dbReference type="InterPro" id="IPR053135">
    <property type="entry name" value="AKR2_Oxidoreductase"/>
</dbReference>
<dbReference type="AlphaFoldDB" id="A0A6M5YWN5"/>